<keyword evidence="1" id="KW-0472">Membrane</keyword>
<evidence type="ECO:0000256" key="1">
    <source>
        <dbReference type="SAM" id="Phobius"/>
    </source>
</evidence>
<reference evidence="2 4" key="1">
    <citation type="submission" date="2020-12" db="EMBL/GenBank/DDBJ databases">
        <title>FDA dAtabase for Regulatory Grade micrObial Sequences (FDA-ARGOS): Supporting development and validation of Infectious Disease Dx tests.</title>
        <authorList>
            <person name="Sproer C."/>
            <person name="Gronow S."/>
            <person name="Severitt S."/>
            <person name="Schroder I."/>
            <person name="Tallon L."/>
            <person name="Sadzewicz L."/>
            <person name="Zhao X."/>
            <person name="Boylan J."/>
            <person name="Ott S."/>
            <person name="Bowen H."/>
            <person name="Vavikolanu K."/>
            <person name="Mehta A."/>
            <person name="Aluvathingal J."/>
            <person name="Nadendla S."/>
            <person name="Lowell S."/>
            <person name="Myers T."/>
            <person name="Yan Y."/>
            <person name="Sichtig H."/>
        </authorList>
    </citation>
    <scope>NUCLEOTIDE SEQUENCE [LARGE SCALE GENOMIC DNA]</scope>
    <source>
        <strain evidence="2 4">FDAARGOS_1053</strain>
        <strain evidence="3">FDAARGOS_1191</strain>
    </source>
</reference>
<organism evidence="2 4">
    <name type="scientific">Corynebacterium glucuronolyticum</name>
    <dbReference type="NCBI Taxonomy" id="39791"/>
    <lineage>
        <taxon>Bacteria</taxon>
        <taxon>Bacillati</taxon>
        <taxon>Actinomycetota</taxon>
        <taxon>Actinomycetes</taxon>
        <taxon>Mycobacteriales</taxon>
        <taxon>Corynebacteriaceae</taxon>
        <taxon>Corynebacterium</taxon>
    </lineage>
</organism>
<feature type="transmembrane region" description="Helical" evidence="1">
    <location>
        <begin position="141"/>
        <end position="163"/>
    </location>
</feature>
<feature type="transmembrane region" description="Helical" evidence="1">
    <location>
        <begin position="21"/>
        <end position="40"/>
    </location>
</feature>
<dbReference type="OrthoDB" id="9979905at2"/>
<proteinExistence type="predicted"/>
<dbReference type="Proteomes" id="UP000617681">
    <property type="component" value="Chromosome"/>
</dbReference>
<gene>
    <name evidence="2" type="ORF">I6I10_07935</name>
    <name evidence="3" type="ORF">I6J21_08230</name>
</gene>
<evidence type="ECO:0000313" key="4">
    <source>
        <dbReference type="Proteomes" id="UP000596145"/>
    </source>
</evidence>
<dbReference type="AlphaFoldDB" id="A0A7T4EDN4"/>
<feature type="transmembrane region" description="Helical" evidence="1">
    <location>
        <begin position="65"/>
        <end position="85"/>
    </location>
</feature>
<dbReference type="Proteomes" id="UP000596145">
    <property type="component" value="Chromosome"/>
</dbReference>
<sequence>MTATIMAPALTPRRIVGDMSGIVAVSLVLSGILGAAWGFFSPKATVETLGDGTFIPPADYGAHDFPVYVAYLVIVTLGGVAIGAAMSRVSMKVSGQLVAVVVALVAALTVVAAGHSVAYLLTDSEGLMGPEGSVVTVRSAVEVGAAFLWAPLAAAITWLYGAYTASTRAE</sequence>
<accession>A0A7T4EDN4</accession>
<dbReference type="RefSeq" id="WP_005389542.1">
    <property type="nucleotide sequence ID" value="NZ_CP066007.1"/>
</dbReference>
<protein>
    <recommendedName>
        <fullName evidence="5">DUF2567 domain-containing protein</fullName>
    </recommendedName>
</protein>
<dbReference type="GeneID" id="92760397"/>
<feature type="transmembrane region" description="Helical" evidence="1">
    <location>
        <begin position="97"/>
        <end position="121"/>
    </location>
</feature>
<dbReference type="EMBL" id="CP066007">
    <property type="protein sequence ID" value="QQB45454.1"/>
    <property type="molecule type" value="Genomic_DNA"/>
</dbReference>
<evidence type="ECO:0000313" key="3">
    <source>
        <dbReference type="EMBL" id="QRP69794.1"/>
    </source>
</evidence>
<evidence type="ECO:0000313" key="2">
    <source>
        <dbReference type="EMBL" id="QQB45454.1"/>
    </source>
</evidence>
<keyword evidence="1" id="KW-0812">Transmembrane</keyword>
<dbReference type="EMBL" id="CP069534">
    <property type="protein sequence ID" value="QRP69794.1"/>
    <property type="molecule type" value="Genomic_DNA"/>
</dbReference>
<name>A0A7T4EDN4_9CORY</name>
<evidence type="ECO:0008006" key="5">
    <source>
        <dbReference type="Google" id="ProtNLM"/>
    </source>
</evidence>
<keyword evidence="1" id="KW-1133">Transmembrane helix</keyword>